<dbReference type="EMBL" id="BAAAQK010000022">
    <property type="protein sequence ID" value="GAA1866769.1"/>
    <property type="molecule type" value="Genomic_DNA"/>
</dbReference>
<keyword evidence="7" id="KW-0378">Hydrolase</keyword>
<evidence type="ECO:0000256" key="22">
    <source>
        <dbReference type="ARBA" id="ARBA00048074"/>
    </source>
</evidence>
<evidence type="ECO:0000256" key="12">
    <source>
        <dbReference type="ARBA" id="ARBA00023273"/>
    </source>
</evidence>
<organism evidence="25 26">
    <name type="scientific">Pseudonocardia ailaonensis</name>
    <dbReference type="NCBI Taxonomy" id="367279"/>
    <lineage>
        <taxon>Bacteria</taxon>
        <taxon>Bacillati</taxon>
        <taxon>Actinomycetota</taxon>
        <taxon>Actinomycetes</taxon>
        <taxon>Pseudonocardiales</taxon>
        <taxon>Pseudonocardiaceae</taxon>
        <taxon>Pseudonocardia</taxon>
    </lineage>
</organism>
<dbReference type="CDD" id="cd03443">
    <property type="entry name" value="PaaI_thioesterase"/>
    <property type="match status" value="1"/>
</dbReference>
<comment type="catalytic activity">
    <reaction evidence="22">
        <text>dodecanoyl-CoA + H2O = dodecanoate + CoA + H(+)</text>
        <dbReference type="Rhea" id="RHEA:30135"/>
        <dbReference type="ChEBI" id="CHEBI:15377"/>
        <dbReference type="ChEBI" id="CHEBI:15378"/>
        <dbReference type="ChEBI" id="CHEBI:18262"/>
        <dbReference type="ChEBI" id="CHEBI:57287"/>
        <dbReference type="ChEBI" id="CHEBI:57375"/>
    </reaction>
    <physiologicalReaction direction="left-to-right" evidence="22">
        <dbReference type="Rhea" id="RHEA:30136"/>
    </physiologicalReaction>
</comment>
<protein>
    <recommendedName>
        <fullName evidence="17">Acyl-coenzyme A thioesterase THEM4</fullName>
        <ecNumber evidence="16">3.1.2.2</ecNumber>
    </recommendedName>
    <alternativeName>
        <fullName evidence="18">Thioesterase superfamily member 4</fullName>
    </alternativeName>
</protein>
<evidence type="ECO:0000256" key="13">
    <source>
        <dbReference type="ARBA" id="ARBA00035852"/>
    </source>
</evidence>
<keyword evidence="8" id="KW-0276">Fatty acid metabolism</keyword>
<dbReference type="InterPro" id="IPR006683">
    <property type="entry name" value="Thioestr_dom"/>
</dbReference>
<evidence type="ECO:0000256" key="18">
    <source>
        <dbReference type="ARBA" id="ARBA00043210"/>
    </source>
</evidence>
<evidence type="ECO:0000313" key="26">
    <source>
        <dbReference type="Proteomes" id="UP001500449"/>
    </source>
</evidence>
<evidence type="ECO:0000256" key="16">
    <source>
        <dbReference type="ARBA" id="ARBA00038848"/>
    </source>
</evidence>
<evidence type="ECO:0000259" key="24">
    <source>
        <dbReference type="Pfam" id="PF03061"/>
    </source>
</evidence>
<evidence type="ECO:0000256" key="20">
    <source>
        <dbReference type="ARBA" id="ARBA00047734"/>
    </source>
</evidence>
<evidence type="ECO:0000256" key="14">
    <source>
        <dbReference type="ARBA" id="ARBA00037002"/>
    </source>
</evidence>
<evidence type="ECO:0000256" key="8">
    <source>
        <dbReference type="ARBA" id="ARBA00022832"/>
    </source>
</evidence>
<sequence length="208" mass="22190">MHGGSSGAGVGLPNWWESRSVPEAPPGYGELVEAMRLLQDRLAAAAPDAALVTEVTREITRAAALLAPAETDEWSAPSGRVEGLPSHGAVLIPPVRDVVHGADDMRGTVRFGRYYLGGNGAVHGGAIPLMFDDLMGRFANRDGRPAARTAYLNVDYRSITPIGTDLTVEVRTGREEGRKRFVSGVLRDGDRVCAEAEGLFVQLRPGQS</sequence>
<evidence type="ECO:0000256" key="10">
    <source>
        <dbReference type="ARBA" id="ARBA00023098"/>
    </source>
</evidence>
<dbReference type="InterPro" id="IPR052365">
    <property type="entry name" value="THEM4/THEM5_acyl-CoA_thioest"/>
</dbReference>
<keyword evidence="12" id="KW-0966">Cell projection</keyword>
<comment type="catalytic activity">
    <reaction evidence="21">
        <text>decanoyl-CoA + H2O = decanoate + CoA + H(+)</text>
        <dbReference type="Rhea" id="RHEA:40059"/>
        <dbReference type="ChEBI" id="CHEBI:15377"/>
        <dbReference type="ChEBI" id="CHEBI:15378"/>
        <dbReference type="ChEBI" id="CHEBI:27689"/>
        <dbReference type="ChEBI" id="CHEBI:57287"/>
        <dbReference type="ChEBI" id="CHEBI:61430"/>
    </reaction>
    <physiologicalReaction direction="left-to-right" evidence="21">
        <dbReference type="Rhea" id="RHEA:40060"/>
    </physiologicalReaction>
</comment>
<evidence type="ECO:0000256" key="1">
    <source>
        <dbReference type="ARBA" id="ARBA00004170"/>
    </source>
</evidence>
<dbReference type="Proteomes" id="UP001500449">
    <property type="component" value="Unassembled WGS sequence"/>
</dbReference>
<gene>
    <name evidence="25" type="ORF">GCM10009836_53980</name>
</gene>
<feature type="domain" description="Thioesterase" evidence="24">
    <location>
        <begin position="119"/>
        <end position="191"/>
    </location>
</feature>
<evidence type="ECO:0000256" key="7">
    <source>
        <dbReference type="ARBA" id="ARBA00022801"/>
    </source>
</evidence>
<comment type="catalytic activity">
    <reaction evidence="13">
        <text>(5Z,8Z,11Z,14Z)-eicosatetraenoyl-CoA + H2O = (5Z,8Z,11Z,14Z)-eicosatetraenoate + CoA + H(+)</text>
        <dbReference type="Rhea" id="RHEA:40151"/>
        <dbReference type="ChEBI" id="CHEBI:15377"/>
        <dbReference type="ChEBI" id="CHEBI:15378"/>
        <dbReference type="ChEBI" id="CHEBI:32395"/>
        <dbReference type="ChEBI" id="CHEBI:57287"/>
        <dbReference type="ChEBI" id="CHEBI:57368"/>
    </reaction>
    <physiologicalReaction direction="left-to-right" evidence="13">
        <dbReference type="Rhea" id="RHEA:40152"/>
    </physiologicalReaction>
</comment>
<evidence type="ECO:0000256" key="23">
    <source>
        <dbReference type="ARBA" id="ARBA00048180"/>
    </source>
</evidence>
<proteinExistence type="inferred from homology"/>
<evidence type="ECO:0000256" key="19">
    <source>
        <dbReference type="ARBA" id="ARBA00047588"/>
    </source>
</evidence>
<comment type="similarity">
    <text evidence="15">Belongs to the THEM4/THEM5 thioesterase family.</text>
</comment>
<keyword evidence="6" id="KW-0053">Apoptosis</keyword>
<comment type="catalytic activity">
    <reaction evidence="23">
        <text>tetradecanoyl-CoA + H2O = tetradecanoate + CoA + H(+)</text>
        <dbReference type="Rhea" id="RHEA:40119"/>
        <dbReference type="ChEBI" id="CHEBI:15377"/>
        <dbReference type="ChEBI" id="CHEBI:15378"/>
        <dbReference type="ChEBI" id="CHEBI:30807"/>
        <dbReference type="ChEBI" id="CHEBI:57287"/>
        <dbReference type="ChEBI" id="CHEBI:57385"/>
    </reaction>
    <physiologicalReaction direction="left-to-right" evidence="23">
        <dbReference type="Rhea" id="RHEA:40120"/>
    </physiologicalReaction>
</comment>
<keyword evidence="5" id="KW-0963">Cytoplasm</keyword>
<evidence type="ECO:0000256" key="11">
    <source>
        <dbReference type="ARBA" id="ARBA00023136"/>
    </source>
</evidence>
<evidence type="ECO:0000256" key="17">
    <source>
        <dbReference type="ARBA" id="ARBA00040123"/>
    </source>
</evidence>
<dbReference type="PANTHER" id="PTHR12418">
    <property type="entry name" value="ACYL-COENZYME A THIOESTERASE THEM4"/>
    <property type="match status" value="1"/>
</dbReference>
<evidence type="ECO:0000256" key="2">
    <source>
        <dbReference type="ARBA" id="ARBA00004496"/>
    </source>
</evidence>
<evidence type="ECO:0000256" key="15">
    <source>
        <dbReference type="ARBA" id="ARBA00038456"/>
    </source>
</evidence>
<dbReference type="RefSeq" id="WP_344422938.1">
    <property type="nucleotide sequence ID" value="NZ_BAAAQK010000022.1"/>
</dbReference>
<reference evidence="25 26" key="1">
    <citation type="journal article" date="2019" name="Int. J. Syst. Evol. Microbiol.">
        <title>The Global Catalogue of Microorganisms (GCM) 10K type strain sequencing project: providing services to taxonomists for standard genome sequencing and annotation.</title>
        <authorList>
            <consortium name="The Broad Institute Genomics Platform"/>
            <consortium name="The Broad Institute Genome Sequencing Center for Infectious Disease"/>
            <person name="Wu L."/>
            <person name="Ma J."/>
        </authorList>
    </citation>
    <scope>NUCLEOTIDE SEQUENCE [LARGE SCALE GENOMIC DNA]</scope>
    <source>
        <strain evidence="25 26">JCM 16009</strain>
    </source>
</reference>
<name>A0ABN2NFD0_9PSEU</name>
<keyword evidence="26" id="KW-1185">Reference proteome</keyword>
<keyword evidence="10" id="KW-0443">Lipid metabolism</keyword>
<keyword evidence="4" id="KW-1003">Cell membrane</keyword>
<dbReference type="Gene3D" id="3.10.129.10">
    <property type="entry name" value="Hotdog Thioesterase"/>
    <property type="match status" value="1"/>
</dbReference>
<accession>A0ABN2NFD0</accession>
<comment type="caution">
    <text evidence="25">The sequence shown here is derived from an EMBL/GenBank/DDBJ whole genome shotgun (WGS) entry which is preliminary data.</text>
</comment>
<evidence type="ECO:0000256" key="4">
    <source>
        <dbReference type="ARBA" id="ARBA00022475"/>
    </source>
</evidence>
<comment type="subcellular location">
    <subcellularLocation>
        <location evidence="3">Cell projection</location>
        <location evidence="3">Ruffle membrane</location>
    </subcellularLocation>
    <subcellularLocation>
        <location evidence="2">Cytoplasm</location>
    </subcellularLocation>
    <subcellularLocation>
        <location evidence="1">Membrane</location>
        <topology evidence="1">Peripheral membrane protein</topology>
    </subcellularLocation>
</comment>
<evidence type="ECO:0000256" key="21">
    <source>
        <dbReference type="ARBA" id="ARBA00047969"/>
    </source>
</evidence>
<evidence type="ECO:0000256" key="6">
    <source>
        <dbReference type="ARBA" id="ARBA00022703"/>
    </source>
</evidence>
<dbReference type="InterPro" id="IPR029069">
    <property type="entry name" value="HotDog_dom_sf"/>
</dbReference>
<dbReference type="PANTHER" id="PTHR12418:SF19">
    <property type="entry name" value="ACYL-COENZYME A THIOESTERASE THEM4"/>
    <property type="match status" value="1"/>
</dbReference>
<comment type="catalytic activity">
    <reaction evidence="19">
        <text>octanoyl-CoA + H2O = octanoate + CoA + H(+)</text>
        <dbReference type="Rhea" id="RHEA:30143"/>
        <dbReference type="ChEBI" id="CHEBI:15377"/>
        <dbReference type="ChEBI" id="CHEBI:15378"/>
        <dbReference type="ChEBI" id="CHEBI:25646"/>
        <dbReference type="ChEBI" id="CHEBI:57287"/>
        <dbReference type="ChEBI" id="CHEBI:57386"/>
    </reaction>
    <physiologicalReaction direction="left-to-right" evidence="19">
        <dbReference type="Rhea" id="RHEA:30144"/>
    </physiologicalReaction>
</comment>
<evidence type="ECO:0000256" key="5">
    <source>
        <dbReference type="ARBA" id="ARBA00022490"/>
    </source>
</evidence>
<evidence type="ECO:0000256" key="9">
    <source>
        <dbReference type="ARBA" id="ARBA00022946"/>
    </source>
</evidence>
<comment type="catalytic activity">
    <reaction evidence="20">
        <text>hexadecanoyl-CoA + H2O = hexadecanoate + CoA + H(+)</text>
        <dbReference type="Rhea" id="RHEA:16645"/>
        <dbReference type="ChEBI" id="CHEBI:7896"/>
        <dbReference type="ChEBI" id="CHEBI:15377"/>
        <dbReference type="ChEBI" id="CHEBI:15378"/>
        <dbReference type="ChEBI" id="CHEBI:57287"/>
        <dbReference type="ChEBI" id="CHEBI:57379"/>
        <dbReference type="EC" id="3.1.2.2"/>
    </reaction>
    <physiologicalReaction direction="left-to-right" evidence="20">
        <dbReference type="Rhea" id="RHEA:16646"/>
    </physiologicalReaction>
</comment>
<evidence type="ECO:0000256" key="3">
    <source>
        <dbReference type="ARBA" id="ARBA00004632"/>
    </source>
</evidence>
<comment type="catalytic activity">
    <reaction evidence="14">
        <text>(9Z)-octadecenoyl-CoA + H2O = (9Z)-octadecenoate + CoA + H(+)</text>
        <dbReference type="Rhea" id="RHEA:40139"/>
        <dbReference type="ChEBI" id="CHEBI:15377"/>
        <dbReference type="ChEBI" id="CHEBI:15378"/>
        <dbReference type="ChEBI" id="CHEBI:30823"/>
        <dbReference type="ChEBI" id="CHEBI:57287"/>
        <dbReference type="ChEBI" id="CHEBI:57387"/>
    </reaction>
    <physiologicalReaction direction="left-to-right" evidence="14">
        <dbReference type="Rhea" id="RHEA:40140"/>
    </physiologicalReaction>
</comment>
<evidence type="ECO:0000313" key="25">
    <source>
        <dbReference type="EMBL" id="GAA1866769.1"/>
    </source>
</evidence>
<dbReference type="Pfam" id="PF03061">
    <property type="entry name" value="4HBT"/>
    <property type="match status" value="1"/>
</dbReference>
<dbReference type="EC" id="3.1.2.2" evidence="16"/>
<keyword evidence="9" id="KW-0809">Transit peptide</keyword>
<dbReference type="SUPFAM" id="SSF54637">
    <property type="entry name" value="Thioesterase/thiol ester dehydrase-isomerase"/>
    <property type="match status" value="1"/>
</dbReference>
<keyword evidence="11" id="KW-0472">Membrane</keyword>